<reference evidence="1 2" key="1">
    <citation type="journal article" date="2018" name="Harmful Algae">
        <title>The highly heterogeneous methylated genomes and diverse restriction-modification systems of bloom-forming Microcystis.</title>
        <authorList>
            <person name="Zhao L."/>
            <person name="Song Y."/>
            <person name="Li L."/>
            <person name="Gan N."/>
            <person name="Brand J.J."/>
            <person name="Song L."/>
        </authorList>
    </citation>
    <scope>NUCLEOTIDE SEQUENCE [LARGE SCALE GENOMIC DNA]</scope>
    <source>
        <strain evidence="1 2">PCC 7806SL</strain>
    </source>
</reference>
<proteinExistence type="predicted"/>
<protein>
    <submittedName>
        <fullName evidence="1">Uncharacterized protein</fullName>
    </submittedName>
</protein>
<organism evidence="1 2">
    <name type="scientific">Microcystis aeruginosa PCC 7806SL</name>
    <dbReference type="NCBI Taxonomy" id="1903187"/>
    <lineage>
        <taxon>Bacteria</taxon>
        <taxon>Bacillati</taxon>
        <taxon>Cyanobacteriota</taxon>
        <taxon>Cyanophyceae</taxon>
        <taxon>Oscillatoriophycideae</taxon>
        <taxon>Chroococcales</taxon>
        <taxon>Microcystaceae</taxon>
        <taxon>Microcystis</taxon>
    </lineage>
</organism>
<evidence type="ECO:0000313" key="2">
    <source>
        <dbReference type="Proteomes" id="UP000192439"/>
    </source>
</evidence>
<sequence>MYGEVQIFENLLAWGNFNSPDNLRSKLYHLFNSLSNDTVGYLTGWSWILEALGLSGLQKNGINLSPSGLVFLAIA</sequence>
<dbReference type="Proteomes" id="UP000192439">
    <property type="component" value="Chromosome"/>
</dbReference>
<name>A0AB33C300_MICA7</name>
<accession>A0AB33C300</accession>
<gene>
    <name evidence="1" type="ORF">BH695_5279</name>
</gene>
<dbReference type="EMBL" id="CP020771">
    <property type="protein sequence ID" value="ARI84558.1"/>
    <property type="molecule type" value="Genomic_DNA"/>
</dbReference>
<dbReference type="AlphaFoldDB" id="A0AB33C300"/>
<evidence type="ECO:0000313" key="1">
    <source>
        <dbReference type="EMBL" id="ARI84558.1"/>
    </source>
</evidence>
<keyword evidence="2" id="KW-1185">Reference proteome</keyword>